<evidence type="ECO:0000313" key="2">
    <source>
        <dbReference type="Proteomes" id="UP001060215"/>
    </source>
</evidence>
<accession>A0ACC0ITJ3</accession>
<dbReference type="EMBL" id="CM045758">
    <property type="protein sequence ID" value="KAI8029222.1"/>
    <property type="molecule type" value="Genomic_DNA"/>
</dbReference>
<proteinExistence type="predicted"/>
<comment type="caution">
    <text evidence="1">The sequence shown here is derived from an EMBL/GenBank/DDBJ whole genome shotgun (WGS) entry which is preliminary data.</text>
</comment>
<sequence length="225" mass="24744">MKRVIQGLGFNRQKGLGGMGSDGGLQTLSSSSKFYGKHSIEIQAETLASFAHSAGQTSVATISSARLLQMVLILSNKHFSFEMPGVVSVFPNNRKRLHTTHSWDFMGLLGEETMEIPGYSTKNQVNVVIGFIDTVMLTCLQCRLNGKGNVNQEKNSMLQLATAMELWWFPRLEMRETGVLQHTRKAMARIFSAKTVLGSQPAPQIVAFSSKGPNALTPEILKLLD</sequence>
<keyword evidence="2" id="KW-1185">Reference proteome</keyword>
<gene>
    <name evidence="1" type="ORF">LOK49_LG01G02448</name>
</gene>
<name>A0ACC0ITJ3_9ERIC</name>
<reference evidence="1 2" key="1">
    <citation type="journal article" date="2022" name="Plant J.">
        <title>Chromosome-level genome of Camellia lanceoleosa provides a valuable resource for understanding genome evolution and self-incompatibility.</title>
        <authorList>
            <person name="Gong W."/>
            <person name="Xiao S."/>
            <person name="Wang L."/>
            <person name="Liao Z."/>
            <person name="Chang Y."/>
            <person name="Mo W."/>
            <person name="Hu G."/>
            <person name="Li W."/>
            <person name="Zhao G."/>
            <person name="Zhu H."/>
            <person name="Hu X."/>
            <person name="Ji K."/>
            <person name="Xiang X."/>
            <person name="Song Q."/>
            <person name="Yuan D."/>
            <person name="Jin S."/>
            <person name="Zhang L."/>
        </authorList>
    </citation>
    <scope>NUCLEOTIDE SEQUENCE [LARGE SCALE GENOMIC DNA]</scope>
    <source>
        <strain evidence="1">SQ_2022a</strain>
    </source>
</reference>
<evidence type="ECO:0000313" key="1">
    <source>
        <dbReference type="EMBL" id="KAI8029222.1"/>
    </source>
</evidence>
<protein>
    <submittedName>
        <fullName evidence="1">Uncharacterized protein</fullName>
    </submittedName>
</protein>
<dbReference type="Proteomes" id="UP001060215">
    <property type="component" value="Chromosome 1"/>
</dbReference>
<organism evidence="1 2">
    <name type="scientific">Camellia lanceoleosa</name>
    <dbReference type="NCBI Taxonomy" id="1840588"/>
    <lineage>
        <taxon>Eukaryota</taxon>
        <taxon>Viridiplantae</taxon>
        <taxon>Streptophyta</taxon>
        <taxon>Embryophyta</taxon>
        <taxon>Tracheophyta</taxon>
        <taxon>Spermatophyta</taxon>
        <taxon>Magnoliopsida</taxon>
        <taxon>eudicotyledons</taxon>
        <taxon>Gunneridae</taxon>
        <taxon>Pentapetalae</taxon>
        <taxon>asterids</taxon>
        <taxon>Ericales</taxon>
        <taxon>Theaceae</taxon>
        <taxon>Camellia</taxon>
    </lineage>
</organism>